<dbReference type="SUPFAM" id="SSF56801">
    <property type="entry name" value="Acetyl-CoA synthetase-like"/>
    <property type="match status" value="1"/>
</dbReference>
<sequence>MLMMRRDRAPRIESLAATFERTAAERAASTAIVGPGESVSYSALRGSVSSLSEGLAAEGLTCTVLAVLLPSDIAYMASVLAITERRGVFAPLDPAWPDARLVATLDIVRPSALVVAPDQVGRALRLVAAMTVPCRVLAVEGTASAGLRFRVAATSDAAPRQHNEPGATWEEDSLYLVNTSGSTGSPNAVEGAHRSLAQFIDWQARTFDVGEDCRVAQLAPTTFDVSLRDIFLPLCTGGTLFIPSASVRYHPVHFPRWVAQHGVDLVHSVPSVFKLVAEVSRNSAKLRGSFASVKKLFLSGERLYSEDAEKIYGDLAPEAQMINFYGPSEGTLIKAYFLVPRDVGSLGVDVVPLGTPMEGCEIHVVDEGGGVGEIVFESEFLAKGYYRNPELTAKKFSSAARPGAPRLRVYRTGDIGFKDERGVLHFRGRRDHQIKINGNRIELGEVEHYVRRISGVRDAVVVATEARRGVDPTMLCVYLSDRGLEEGQVSARLRAVLPPYMVPTNIRRADELPLLANGKVDRKQILDRFQAERTGS</sequence>
<evidence type="ECO:0000259" key="2">
    <source>
        <dbReference type="Pfam" id="PF13193"/>
    </source>
</evidence>
<name>A0A150SF44_SORCE</name>
<comment type="caution">
    <text evidence="3">The sequence shown here is derived from an EMBL/GenBank/DDBJ whole genome shotgun (WGS) entry which is preliminary data.</text>
</comment>
<dbReference type="InterPro" id="IPR000873">
    <property type="entry name" value="AMP-dep_synth/lig_dom"/>
</dbReference>
<dbReference type="InterPro" id="IPR042099">
    <property type="entry name" value="ANL_N_sf"/>
</dbReference>
<dbReference type="PANTHER" id="PTHR45527:SF1">
    <property type="entry name" value="FATTY ACID SYNTHASE"/>
    <property type="match status" value="1"/>
</dbReference>
<evidence type="ECO:0000313" key="3">
    <source>
        <dbReference type="EMBL" id="KYF91084.1"/>
    </source>
</evidence>
<dbReference type="GO" id="GO:0044550">
    <property type="term" value="P:secondary metabolite biosynthetic process"/>
    <property type="evidence" value="ECO:0007669"/>
    <property type="project" value="TreeGrafter"/>
</dbReference>
<dbReference type="Proteomes" id="UP000075515">
    <property type="component" value="Unassembled WGS sequence"/>
</dbReference>
<dbReference type="InterPro" id="IPR045851">
    <property type="entry name" value="AMP-bd_C_sf"/>
</dbReference>
<protein>
    <recommendedName>
        <fullName evidence="5">Amino acid adenylation domain-containing protein</fullName>
    </recommendedName>
</protein>
<dbReference type="InterPro" id="IPR025110">
    <property type="entry name" value="AMP-bd_C"/>
</dbReference>
<gene>
    <name evidence="3" type="ORF">BE18_04590</name>
</gene>
<reference evidence="3 4" key="1">
    <citation type="submission" date="2014-02" db="EMBL/GenBank/DDBJ databases">
        <title>The small core and large imbalanced accessory genome model reveals a collaborative survival strategy of Sorangium cellulosum strains in nature.</title>
        <authorList>
            <person name="Han K."/>
            <person name="Peng R."/>
            <person name="Blom J."/>
            <person name="Li Y.-Z."/>
        </authorList>
    </citation>
    <scope>NUCLEOTIDE SEQUENCE [LARGE SCALE GENOMIC DNA]</scope>
    <source>
        <strain evidence="3 4">So0149</strain>
    </source>
</reference>
<organism evidence="3 4">
    <name type="scientific">Sorangium cellulosum</name>
    <name type="common">Polyangium cellulosum</name>
    <dbReference type="NCBI Taxonomy" id="56"/>
    <lineage>
        <taxon>Bacteria</taxon>
        <taxon>Pseudomonadati</taxon>
        <taxon>Myxococcota</taxon>
        <taxon>Polyangia</taxon>
        <taxon>Polyangiales</taxon>
        <taxon>Polyangiaceae</taxon>
        <taxon>Sorangium</taxon>
    </lineage>
</organism>
<dbReference type="Gene3D" id="3.40.50.12780">
    <property type="entry name" value="N-terminal domain of ligase-like"/>
    <property type="match status" value="1"/>
</dbReference>
<dbReference type="Pfam" id="PF00501">
    <property type="entry name" value="AMP-binding"/>
    <property type="match status" value="1"/>
</dbReference>
<dbReference type="CDD" id="cd05930">
    <property type="entry name" value="A_NRPS"/>
    <property type="match status" value="1"/>
</dbReference>
<accession>A0A150SF44</accession>
<dbReference type="PANTHER" id="PTHR45527">
    <property type="entry name" value="NONRIBOSOMAL PEPTIDE SYNTHETASE"/>
    <property type="match status" value="1"/>
</dbReference>
<evidence type="ECO:0000259" key="1">
    <source>
        <dbReference type="Pfam" id="PF00501"/>
    </source>
</evidence>
<evidence type="ECO:0000313" key="4">
    <source>
        <dbReference type="Proteomes" id="UP000075515"/>
    </source>
</evidence>
<dbReference type="Gene3D" id="3.30.300.30">
    <property type="match status" value="1"/>
</dbReference>
<dbReference type="Pfam" id="PF13193">
    <property type="entry name" value="AMP-binding_C"/>
    <property type="match status" value="1"/>
</dbReference>
<dbReference type="GO" id="GO:0031177">
    <property type="term" value="F:phosphopantetheine binding"/>
    <property type="evidence" value="ECO:0007669"/>
    <property type="project" value="TreeGrafter"/>
</dbReference>
<dbReference type="GO" id="GO:0043041">
    <property type="term" value="P:amino acid activation for nonribosomal peptide biosynthetic process"/>
    <property type="evidence" value="ECO:0007669"/>
    <property type="project" value="TreeGrafter"/>
</dbReference>
<feature type="domain" description="AMP-dependent synthetase/ligase" evidence="1">
    <location>
        <begin position="19"/>
        <end position="386"/>
    </location>
</feature>
<feature type="domain" description="AMP-binding enzyme C-terminal" evidence="2">
    <location>
        <begin position="445"/>
        <end position="519"/>
    </location>
</feature>
<dbReference type="EMBL" id="JEMC01002069">
    <property type="protein sequence ID" value="KYF91084.1"/>
    <property type="molecule type" value="Genomic_DNA"/>
</dbReference>
<dbReference type="AlphaFoldDB" id="A0A150SF44"/>
<proteinExistence type="predicted"/>
<dbReference type="GO" id="GO:0005737">
    <property type="term" value="C:cytoplasm"/>
    <property type="evidence" value="ECO:0007669"/>
    <property type="project" value="TreeGrafter"/>
</dbReference>
<evidence type="ECO:0008006" key="5">
    <source>
        <dbReference type="Google" id="ProtNLM"/>
    </source>
</evidence>